<dbReference type="Proteomes" id="UP001320420">
    <property type="component" value="Unassembled WGS sequence"/>
</dbReference>
<proteinExistence type="predicted"/>
<sequence length="234" mass="24937">MGFSIRTVACFIAGALLLVGKTNAAAIPGEQEDAQATQLDNLKSLSDEARSRTHVALASKSWENNTVTWYKLNEDSGTPPRSLLSARGRWKGGDVAVPSPGACKVTEGPESDECVATGTCYTYGSAQSAARQACHKLSNMIKGTPSPMEPGTSSLCIKDDFAEDPNDAECCIAWSNKPRDRPLEADWNDLDVTSDALHSLCSHYDRMSGVVHGAWMGGQCVNACIGKNTSCFKG</sequence>
<reference evidence="2 3" key="1">
    <citation type="submission" date="2024-02" db="EMBL/GenBank/DDBJ databases">
        <title>De novo assembly and annotation of 12 fungi associated with fruit tree decline syndrome in Ontario, Canada.</title>
        <authorList>
            <person name="Sulman M."/>
            <person name="Ellouze W."/>
            <person name="Ilyukhin E."/>
        </authorList>
    </citation>
    <scope>NUCLEOTIDE SEQUENCE [LARGE SCALE GENOMIC DNA]</scope>
    <source>
        <strain evidence="2 3">M11/M66-122</strain>
    </source>
</reference>
<evidence type="ECO:0000256" key="1">
    <source>
        <dbReference type="SAM" id="SignalP"/>
    </source>
</evidence>
<dbReference type="EMBL" id="JAKJXP020000042">
    <property type="protein sequence ID" value="KAK7752085.1"/>
    <property type="molecule type" value="Genomic_DNA"/>
</dbReference>
<organism evidence="2 3">
    <name type="scientific">Diatrype stigma</name>
    <dbReference type="NCBI Taxonomy" id="117547"/>
    <lineage>
        <taxon>Eukaryota</taxon>
        <taxon>Fungi</taxon>
        <taxon>Dikarya</taxon>
        <taxon>Ascomycota</taxon>
        <taxon>Pezizomycotina</taxon>
        <taxon>Sordariomycetes</taxon>
        <taxon>Xylariomycetidae</taxon>
        <taxon>Xylariales</taxon>
        <taxon>Diatrypaceae</taxon>
        <taxon>Diatrype</taxon>
    </lineage>
</organism>
<protein>
    <submittedName>
        <fullName evidence="2">Uncharacterized protein</fullName>
    </submittedName>
</protein>
<name>A0AAN9UNU5_9PEZI</name>
<evidence type="ECO:0000313" key="2">
    <source>
        <dbReference type="EMBL" id="KAK7752085.1"/>
    </source>
</evidence>
<keyword evidence="1" id="KW-0732">Signal</keyword>
<gene>
    <name evidence="2" type="ORF">SLS62_006051</name>
</gene>
<evidence type="ECO:0000313" key="3">
    <source>
        <dbReference type="Proteomes" id="UP001320420"/>
    </source>
</evidence>
<keyword evidence="3" id="KW-1185">Reference proteome</keyword>
<feature type="signal peptide" evidence="1">
    <location>
        <begin position="1"/>
        <end position="24"/>
    </location>
</feature>
<feature type="chain" id="PRO_5043014016" evidence="1">
    <location>
        <begin position="25"/>
        <end position="234"/>
    </location>
</feature>
<dbReference type="AlphaFoldDB" id="A0AAN9UNU5"/>
<comment type="caution">
    <text evidence="2">The sequence shown here is derived from an EMBL/GenBank/DDBJ whole genome shotgun (WGS) entry which is preliminary data.</text>
</comment>
<accession>A0AAN9UNU5</accession>